<dbReference type="WBParaSite" id="RSKR_0001144200.1">
    <property type="protein sequence ID" value="RSKR_0001144200.1"/>
    <property type="gene ID" value="RSKR_0001144200"/>
</dbReference>
<name>A0AC35UHL5_9BILA</name>
<sequence length="766" mass="84557">MSLRNAYSSQITICNLLLVLCGLAAVGLAGSQFSIVGLNNYKEIDLRILNWIPILAGVVGIFCVTQNHGSILAKTLYILSVAIAVATCIFYGFTTYRIVDEYRQLMRLQNANGFQQEFSEDVSNYSGKIAISAVMIGLSFVTAIIALISVFLLNKLVYIDAPIWPPQTKDHEYELKSTKSQLVMVSLVKFFLGLGTLGLCAFMEYERELLGVKNNYINIALDHITAIFVVTSACIELIAIFGKLQFLLNIKVGMAFSVIAAVWCLKSIDLGMYPFYKNDLSAYRAFEDSTLPTNNGVNNNNNNDSPYYIIAASHGVLLGVFGVNFLLCVGSTVLAAACLPMDLLSGTTKIEKPLKIQAISLSFLHILWACCLIALVVLGLVKLPWNGAYIGGDLLYQAMLFLATGLFASKYFINFVTIRFVLSICALSVAVEKTCSTANLIYQSADRDIFKNGVHDIYVGQIVLYSVQAFILGAEALTALLSSIVFGRAIINNQSRAHEENQSVSILFSLGTLFYGIVLTGCYVVFELGYWRYDARFLDTPFFRIGNGPLAIAVFIIQIICVCHPKLLASTIILQCIVAAISTYVISLSMTNTYYLRVLINSTDILQSTVSMSTVLKVGLILAASATIACVIATISAAICIMRSSYILHHGARTMTNDGTDVIEMETSRTNSNRSNIQHATPIQTVEEQTVYWSADEHPGQFNATRRFYSQPYAVDNGFTTYSSDIHEIRPSITNTFNDDVYREVEYERERINSSTQTEKSHSPRD</sequence>
<proteinExistence type="predicted"/>
<evidence type="ECO:0000313" key="1">
    <source>
        <dbReference type="Proteomes" id="UP000095286"/>
    </source>
</evidence>
<protein>
    <submittedName>
        <fullName evidence="2">Spatacsin_C domain-containing protein</fullName>
    </submittedName>
</protein>
<organism evidence="1 2">
    <name type="scientific">Rhabditophanes sp. KR3021</name>
    <dbReference type="NCBI Taxonomy" id="114890"/>
    <lineage>
        <taxon>Eukaryota</taxon>
        <taxon>Metazoa</taxon>
        <taxon>Ecdysozoa</taxon>
        <taxon>Nematoda</taxon>
        <taxon>Chromadorea</taxon>
        <taxon>Rhabditida</taxon>
        <taxon>Tylenchina</taxon>
        <taxon>Panagrolaimomorpha</taxon>
        <taxon>Strongyloidoidea</taxon>
        <taxon>Alloionematidae</taxon>
        <taxon>Rhabditophanes</taxon>
    </lineage>
</organism>
<reference evidence="2" key="1">
    <citation type="submission" date="2016-11" db="UniProtKB">
        <authorList>
            <consortium name="WormBaseParasite"/>
        </authorList>
    </citation>
    <scope>IDENTIFICATION</scope>
    <source>
        <strain evidence="2">KR3021</strain>
    </source>
</reference>
<evidence type="ECO:0000313" key="2">
    <source>
        <dbReference type="WBParaSite" id="RSKR_0001144200.1"/>
    </source>
</evidence>
<accession>A0AC35UHL5</accession>
<dbReference type="Proteomes" id="UP000095286">
    <property type="component" value="Unplaced"/>
</dbReference>